<name>A0A4Y2B7W9_ARAVE</name>
<evidence type="ECO:0000313" key="2">
    <source>
        <dbReference type="Proteomes" id="UP000499080"/>
    </source>
</evidence>
<sequence length="85" mass="9311">MSQYITVPAVSQGLPGCVVTEGRHTCCERHEFPCTQQCDLAEEFRPHHTTDLQWNRVSNLESSGPEAETLPLGSAAKLKVVTSAE</sequence>
<gene>
    <name evidence="1" type="ORF">AVEN_192061_1</name>
</gene>
<accession>A0A4Y2B7W9</accession>
<protein>
    <submittedName>
        <fullName evidence="1">Uncharacterized protein</fullName>
    </submittedName>
</protein>
<dbReference type="AlphaFoldDB" id="A0A4Y2B7W9"/>
<keyword evidence="2" id="KW-1185">Reference proteome</keyword>
<organism evidence="1 2">
    <name type="scientific">Araneus ventricosus</name>
    <name type="common">Orbweaver spider</name>
    <name type="synonym">Epeira ventricosa</name>
    <dbReference type="NCBI Taxonomy" id="182803"/>
    <lineage>
        <taxon>Eukaryota</taxon>
        <taxon>Metazoa</taxon>
        <taxon>Ecdysozoa</taxon>
        <taxon>Arthropoda</taxon>
        <taxon>Chelicerata</taxon>
        <taxon>Arachnida</taxon>
        <taxon>Araneae</taxon>
        <taxon>Araneomorphae</taxon>
        <taxon>Entelegynae</taxon>
        <taxon>Araneoidea</taxon>
        <taxon>Araneidae</taxon>
        <taxon>Araneus</taxon>
    </lineage>
</organism>
<reference evidence="1 2" key="1">
    <citation type="journal article" date="2019" name="Sci. Rep.">
        <title>Orb-weaving spider Araneus ventricosus genome elucidates the spidroin gene catalogue.</title>
        <authorList>
            <person name="Kono N."/>
            <person name="Nakamura H."/>
            <person name="Ohtoshi R."/>
            <person name="Moran D.A.P."/>
            <person name="Shinohara A."/>
            <person name="Yoshida Y."/>
            <person name="Fujiwara M."/>
            <person name="Mori M."/>
            <person name="Tomita M."/>
            <person name="Arakawa K."/>
        </authorList>
    </citation>
    <scope>NUCLEOTIDE SEQUENCE [LARGE SCALE GENOMIC DNA]</scope>
</reference>
<dbReference type="EMBL" id="BGPR01000056">
    <property type="protein sequence ID" value="GBL87887.1"/>
    <property type="molecule type" value="Genomic_DNA"/>
</dbReference>
<dbReference type="Proteomes" id="UP000499080">
    <property type="component" value="Unassembled WGS sequence"/>
</dbReference>
<comment type="caution">
    <text evidence="1">The sequence shown here is derived from an EMBL/GenBank/DDBJ whole genome shotgun (WGS) entry which is preliminary data.</text>
</comment>
<evidence type="ECO:0000313" key="1">
    <source>
        <dbReference type="EMBL" id="GBL87887.1"/>
    </source>
</evidence>
<proteinExistence type="predicted"/>